<proteinExistence type="predicted"/>
<dbReference type="AlphaFoldDB" id="A0A6J4K8P7"/>
<sequence>MAEVVSIHRVAVKNGPAEQLSEARIRAQHGIEGDWRSRAGNNRQLTLIEEEALHAAGGALGITIPPGASRRQVIVRGLPLNPTVGTTLHMGELVLEITGLCDPCDNMERTIAPGGRAALGQHGGVCARVLRGGVLRVGAAVSVAETAGIR</sequence>
<dbReference type="InterPro" id="IPR005302">
    <property type="entry name" value="MoCF_Sase_C"/>
</dbReference>
<accession>A0A6J4K8P7</accession>
<name>A0A6J4K8P7_9CHLR</name>
<dbReference type="Gene3D" id="2.40.33.20">
    <property type="entry name" value="PK beta-barrel domain-like"/>
    <property type="match status" value="1"/>
</dbReference>
<evidence type="ECO:0000259" key="1">
    <source>
        <dbReference type="PROSITE" id="PS51340"/>
    </source>
</evidence>
<reference evidence="2" key="1">
    <citation type="submission" date="2020-02" db="EMBL/GenBank/DDBJ databases">
        <authorList>
            <person name="Meier V. D."/>
        </authorList>
    </citation>
    <scope>NUCLEOTIDE SEQUENCE</scope>
    <source>
        <strain evidence="2">AVDCRST_MAG77</strain>
    </source>
</reference>
<protein>
    <recommendedName>
        <fullName evidence="1">MOSC domain-containing protein</fullName>
    </recommendedName>
</protein>
<organism evidence="2">
    <name type="scientific">uncultured Chloroflexota bacterium</name>
    <dbReference type="NCBI Taxonomy" id="166587"/>
    <lineage>
        <taxon>Bacteria</taxon>
        <taxon>Bacillati</taxon>
        <taxon>Chloroflexota</taxon>
        <taxon>environmental samples</taxon>
    </lineage>
</organism>
<dbReference type="GO" id="GO:0030170">
    <property type="term" value="F:pyridoxal phosphate binding"/>
    <property type="evidence" value="ECO:0007669"/>
    <property type="project" value="InterPro"/>
</dbReference>
<dbReference type="InterPro" id="IPR052716">
    <property type="entry name" value="MOSC_domain"/>
</dbReference>
<dbReference type="Pfam" id="PF03473">
    <property type="entry name" value="MOSC"/>
    <property type="match status" value="1"/>
</dbReference>
<dbReference type="PANTHER" id="PTHR36930:SF1">
    <property type="entry name" value="MOSC DOMAIN-CONTAINING PROTEIN"/>
    <property type="match status" value="1"/>
</dbReference>
<gene>
    <name evidence="2" type="ORF">AVDCRST_MAG77-5425</name>
</gene>
<dbReference type="GO" id="GO:0003824">
    <property type="term" value="F:catalytic activity"/>
    <property type="evidence" value="ECO:0007669"/>
    <property type="project" value="InterPro"/>
</dbReference>
<dbReference type="SUPFAM" id="SSF50800">
    <property type="entry name" value="PK beta-barrel domain-like"/>
    <property type="match status" value="1"/>
</dbReference>
<dbReference type="PANTHER" id="PTHR36930">
    <property type="entry name" value="METAL-SULFUR CLUSTER BIOSYNTHESIS PROTEINS YUAD-RELATED"/>
    <property type="match status" value="1"/>
</dbReference>
<feature type="domain" description="MOSC" evidence="1">
    <location>
        <begin position="17"/>
        <end position="144"/>
    </location>
</feature>
<dbReference type="PROSITE" id="PS51340">
    <property type="entry name" value="MOSC"/>
    <property type="match status" value="1"/>
</dbReference>
<dbReference type="InterPro" id="IPR011037">
    <property type="entry name" value="Pyrv_Knase-like_insert_dom_sf"/>
</dbReference>
<dbReference type="EMBL" id="CADCTC010000283">
    <property type="protein sequence ID" value="CAA9298710.1"/>
    <property type="molecule type" value="Genomic_DNA"/>
</dbReference>
<evidence type="ECO:0000313" key="2">
    <source>
        <dbReference type="EMBL" id="CAA9298710.1"/>
    </source>
</evidence>
<dbReference type="GO" id="GO:0030151">
    <property type="term" value="F:molybdenum ion binding"/>
    <property type="evidence" value="ECO:0007669"/>
    <property type="project" value="InterPro"/>
</dbReference>